<proteinExistence type="predicted"/>
<dbReference type="PANTHER" id="PTHR35810">
    <property type="entry name" value="CYTOPLASMIC PROTEIN-RELATED"/>
    <property type="match status" value="1"/>
</dbReference>
<accession>A0A315Y8L7</accession>
<organism evidence="1 2">
    <name type="scientific">Methanobrevibacter thaueri</name>
    <dbReference type="NCBI Taxonomy" id="190975"/>
    <lineage>
        <taxon>Archaea</taxon>
        <taxon>Methanobacteriati</taxon>
        <taxon>Methanobacteriota</taxon>
        <taxon>Methanomada group</taxon>
        <taxon>Methanobacteria</taxon>
        <taxon>Methanobacteriales</taxon>
        <taxon>Methanobacteriaceae</taxon>
        <taxon>Methanobrevibacter</taxon>
    </lineage>
</organism>
<dbReference type="PANTHER" id="PTHR35810:SF1">
    <property type="entry name" value="CYTOPLASMIC PROTEIN"/>
    <property type="match status" value="1"/>
</dbReference>
<name>A0A315Y8L7_9EURY</name>
<sequence length="336" mass="39389">MKENQITRTLLYIGDEGEVSIDVIIDPERETMWATQKTMAELFNVKENTITYHLKNIFKDEELNENSVTRKIRVTASDGKKYNTGFYNLDAIISVGYRVNSKNATRFRIWATGILKEFIVKGFVLDDELLKNGSRFGKDYFHDVLERIREIRVSERRFYEKLTDLYATSHDYNKNAEITQEFYSKVQNKLHYAVSGMTAPEIIKNRASSDKENMGLTSWKHSPDGKIQLSDTKVAKNYLSESELSELNKLVELYLNFAELQATREIPMSMKDWAEQLDKFLDFVGYQILKGKGKVSRSEINEFVKLEFDKFRPIQDELYKSDYNEFEERTRKLLNN</sequence>
<dbReference type="OrthoDB" id="73387at2157"/>
<dbReference type="InterPro" id="IPR011204">
    <property type="entry name" value="Virulence_RhuM-like"/>
</dbReference>
<dbReference type="Pfam" id="PF13310">
    <property type="entry name" value="Virulence_RhuM"/>
    <property type="match status" value="1"/>
</dbReference>
<dbReference type="PIRSF" id="PIRSF015268">
    <property type="entry name" value="Virulence_RhuM"/>
    <property type="match status" value="1"/>
</dbReference>
<evidence type="ECO:0000313" key="1">
    <source>
        <dbReference type="EMBL" id="PWB86845.1"/>
    </source>
</evidence>
<dbReference type="RefSeq" id="WP_116592203.1">
    <property type="nucleotide sequence ID" value="NZ_JBGUNC010000050.1"/>
</dbReference>
<evidence type="ECO:0008006" key="3">
    <source>
        <dbReference type="Google" id="ProtNLM"/>
    </source>
</evidence>
<gene>
    <name evidence="1" type="ORF">MBBTH_12590</name>
</gene>
<dbReference type="AlphaFoldDB" id="A0A315Y8L7"/>
<protein>
    <recommendedName>
        <fullName evidence="3">Bro-N domain-containing protein</fullName>
    </recommendedName>
</protein>
<comment type="caution">
    <text evidence="1">The sequence shown here is derived from an EMBL/GenBank/DDBJ whole genome shotgun (WGS) entry which is preliminary data.</text>
</comment>
<keyword evidence="2" id="KW-1185">Reference proteome</keyword>
<dbReference type="EMBL" id="MZGS01000023">
    <property type="protein sequence ID" value="PWB86845.1"/>
    <property type="molecule type" value="Genomic_DNA"/>
</dbReference>
<reference evidence="1 2" key="1">
    <citation type="submission" date="2017-03" db="EMBL/GenBank/DDBJ databases">
        <title>Genome sequence of Methanobrevibacter thaueri.</title>
        <authorList>
            <person name="Poehlein A."/>
            <person name="Seedorf H."/>
            <person name="Daniel R."/>
        </authorList>
    </citation>
    <scope>NUCLEOTIDE SEQUENCE [LARGE SCALE GENOMIC DNA]</scope>
    <source>
        <strain evidence="1 2">DSM 11995</strain>
    </source>
</reference>
<dbReference type="Proteomes" id="UP000251717">
    <property type="component" value="Unassembled WGS sequence"/>
</dbReference>
<evidence type="ECO:0000313" key="2">
    <source>
        <dbReference type="Proteomes" id="UP000251717"/>
    </source>
</evidence>